<keyword evidence="2" id="KW-1185">Reference proteome</keyword>
<dbReference type="AlphaFoldDB" id="A0A9X3J0I9"/>
<organism evidence="1 2">
    <name type="scientific">Nannocystis pusilla</name>
    <dbReference type="NCBI Taxonomy" id="889268"/>
    <lineage>
        <taxon>Bacteria</taxon>
        <taxon>Pseudomonadati</taxon>
        <taxon>Myxococcota</taxon>
        <taxon>Polyangia</taxon>
        <taxon>Nannocystales</taxon>
        <taxon>Nannocystaceae</taxon>
        <taxon>Nannocystis</taxon>
    </lineage>
</organism>
<gene>
    <name evidence="1" type="ORF">OV079_31975</name>
</gene>
<protein>
    <submittedName>
        <fullName evidence="1">Uncharacterized protein</fullName>
    </submittedName>
</protein>
<accession>A0A9X3J0I9</accession>
<dbReference type="Proteomes" id="UP001150924">
    <property type="component" value="Unassembled WGS sequence"/>
</dbReference>
<dbReference type="EMBL" id="JAPNKE010000002">
    <property type="protein sequence ID" value="MCY1010105.1"/>
    <property type="molecule type" value="Genomic_DNA"/>
</dbReference>
<reference evidence="1" key="1">
    <citation type="submission" date="2022-11" db="EMBL/GenBank/DDBJ databases">
        <title>Minimal conservation of predation-associated metabolite biosynthetic gene clusters underscores biosynthetic potential of Myxococcota including descriptions for ten novel species: Archangium lansinium sp. nov., Myxococcus landrumus sp. nov., Nannocystis bai.</title>
        <authorList>
            <person name="Ahearne A."/>
            <person name="Stevens C."/>
            <person name="Phillips K."/>
        </authorList>
    </citation>
    <scope>NUCLEOTIDE SEQUENCE</scope>
    <source>
        <strain evidence="1">Na p29</strain>
    </source>
</reference>
<dbReference type="RefSeq" id="WP_267772923.1">
    <property type="nucleotide sequence ID" value="NZ_JAPNKE010000002.1"/>
</dbReference>
<name>A0A9X3J0I9_9BACT</name>
<proteinExistence type="predicted"/>
<evidence type="ECO:0000313" key="1">
    <source>
        <dbReference type="EMBL" id="MCY1010105.1"/>
    </source>
</evidence>
<evidence type="ECO:0000313" key="2">
    <source>
        <dbReference type="Proteomes" id="UP001150924"/>
    </source>
</evidence>
<sequence>MLFHSASVLAASLVFAIPFIHECDLEPSGGGDEGGNEGGPGSECWPEEGDPECRSCLRIACCDGVQACDDERSCSCVLDCMSDASTGLEACARARCDVRDIAAALEPLTRICAVDESCGGPRICEGTEELPKPQ</sequence>
<comment type="caution">
    <text evidence="1">The sequence shown here is derived from an EMBL/GenBank/DDBJ whole genome shotgun (WGS) entry which is preliminary data.</text>
</comment>